<dbReference type="GO" id="GO:0005737">
    <property type="term" value="C:cytoplasm"/>
    <property type="evidence" value="ECO:0007669"/>
    <property type="project" value="UniProtKB-SubCell"/>
</dbReference>
<proteinExistence type="inferred from homology"/>
<evidence type="ECO:0000313" key="9">
    <source>
        <dbReference type="Proteomes" id="UP000176614"/>
    </source>
</evidence>
<dbReference type="Pfam" id="PF13393">
    <property type="entry name" value="tRNA-synt_His"/>
    <property type="match status" value="1"/>
</dbReference>
<evidence type="ECO:0000256" key="4">
    <source>
        <dbReference type="ARBA" id="ARBA00047639"/>
    </source>
</evidence>
<dbReference type="InterPro" id="IPR015807">
    <property type="entry name" value="His-tRNA-ligase"/>
</dbReference>
<keyword evidence="5" id="KW-0067">ATP-binding</keyword>
<dbReference type="PROSITE" id="PS50862">
    <property type="entry name" value="AA_TRNA_LIGASE_II"/>
    <property type="match status" value="1"/>
</dbReference>
<keyword evidence="5" id="KW-0648">Protein biosynthesis</keyword>
<dbReference type="GO" id="GO:0006427">
    <property type="term" value="P:histidyl-tRNA aminoacylation"/>
    <property type="evidence" value="ECO:0007669"/>
    <property type="project" value="UniProtKB-UniRule"/>
</dbReference>
<dbReference type="GO" id="GO:0004821">
    <property type="term" value="F:histidine-tRNA ligase activity"/>
    <property type="evidence" value="ECO:0007669"/>
    <property type="project" value="UniProtKB-UniRule"/>
</dbReference>
<evidence type="ECO:0000259" key="7">
    <source>
        <dbReference type="PROSITE" id="PS50862"/>
    </source>
</evidence>
<dbReference type="Gene3D" id="3.40.50.800">
    <property type="entry name" value="Anticodon-binding domain"/>
    <property type="match status" value="1"/>
</dbReference>
<evidence type="ECO:0000256" key="2">
    <source>
        <dbReference type="ARBA" id="ARBA00022741"/>
    </source>
</evidence>
<dbReference type="InterPro" id="IPR036621">
    <property type="entry name" value="Anticodon-bd_dom_sf"/>
</dbReference>
<organism evidence="8 9">
    <name type="scientific">candidate division WWE3 bacterium RIFOXYA2_FULL_46_9</name>
    <dbReference type="NCBI Taxonomy" id="1802636"/>
    <lineage>
        <taxon>Bacteria</taxon>
        <taxon>Katanobacteria</taxon>
    </lineage>
</organism>
<dbReference type="SUPFAM" id="SSF52954">
    <property type="entry name" value="Class II aaRS ABD-related"/>
    <property type="match status" value="1"/>
</dbReference>
<dbReference type="EMBL" id="MEVT01000006">
    <property type="protein sequence ID" value="OGC63372.1"/>
    <property type="molecule type" value="Genomic_DNA"/>
</dbReference>
<comment type="subcellular location">
    <subcellularLocation>
        <location evidence="5">Cytoplasm</location>
    </subcellularLocation>
</comment>
<evidence type="ECO:0000256" key="5">
    <source>
        <dbReference type="HAMAP-Rule" id="MF_00127"/>
    </source>
</evidence>
<dbReference type="PANTHER" id="PTHR43707:SF1">
    <property type="entry name" value="HISTIDINE--TRNA LIGASE, MITOCHONDRIAL-RELATED"/>
    <property type="match status" value="1"/>
</dbReference>
<dbReference type="PIRSF" id="PIRSF001549">
    <property type="entry name" value="His-tRNA_synth"/>
    <property type="match status" value="1"/>
</dbReference>
<evidence type="ECO:0000313" key="8">
    <source>
        <dbReference type="EMBL" id="OGC63372.1"/>
    </source>
</evidence>
<dbReference type="SUPFAM" id="SSF55681">
    <property type="entry name" value="Class II aaRS and biotin synthetases"/>
    <property type="match status" value="1"/>
</dbReference>
<dbReference type="NCBIfam" id="TIGR00442">
    <property type="entry name" value="hisS"/>
    <property type="match status" value="1"/>
</dbReference>
<dbReference type="InterPro" id="IPR041715">
    <property type="entry name" value="HisRS-like_core"/>
</dbReference>
<dbReference type="InterPro" id="IPR045864">
    <property type="entry name" value="aa-tRNA-synth_II/BPL/LPL"/>
</dbReference>
<comment type="similarity">
    <text evidence="1 5">Belongs to the class-II aminoacyl-tRNA synthetase family.</text>
</comment>
<dbReference type="PANTHER" id="PTHR43707">
    <property type="entry name" value="HISTIDYL-TRNA SYNTHETASE"/>
    <property type="match status" value="1"/>
</dbReference>
<dbReference type="Gene3D" id="3.30.930.10">
    <property type="entry name" value="Bira Bifunctional Protein, Domain 2"/>
    <property type="match status" value="1"/>
</dbReference>
<dbReference type="CDD" id="cd00773">
    <property type="entry name" value="HisRS-like_core"/>
    <property type="match status" value="1"/>
</dbReference>
<reference evidence="8 9" key="1">
    <citation type="journal article" date="2016" name="Nat. Commun.">
        <title>Thousands of microbial genomes shed light on interconnected biogeochemical processes in an aquifer system.</title>
        <authorList>
            <person name="Anantharaman K."/>
            <person name="Brown C.T."/>
            <person name="Hug L.A."/>
            <person name="Sharon I."/>
            <person name="Castelle C.J."/>
            <person name="Probst A.J."/>
            <person name="Thomas B.C."/>
            <person name="Singh A."/>
            <person name="Wilkins M.J."/>
            <person name="Karaoz U."/>
            <person name="Brodie E.L."/>
            <person name="Williams K.H."/>
            <person name="Hubbard S.S."/>
            <person name="Banfield J.F."/>
        </authorList>
    </citation>
    <scope>NUCLEOTIDE SEQUENCE [LARGE SCALE GENOMIC DNA]</scope>
</reference>
<protein>
    <recommendedName>
        <fullName evidence="5">Histidine--tRNA ligase</fullName>
        <ecNumber evidence="5">6.1.1.21</ecNumber>
    </recommendedName>
    <alternativeName>
        <fullName evidence="5">Histidyl-tRNA synthetase</fullName>
        <shortName evidence="5">HisRS</shortName>
    </alternativeName>
</protein>
<dbReference type="InterPro" id="IPR006195">
    <property type="entry name" value="aa-tRNA-synth_II"/>
</dbReference>
<feature type="binding site" evidence="6">
    <location>
        <begin position="82"/>
        <end position="84"/>
    </location>
    <ligand>
        <name>L-histidine</name>
        <dbReference type="ChEBI" id="CHEBI:57595"/>
    </ligand>
</feature>
<dbReference type="HAMAP" id="MF_00127">
    <property type="entry name" value="His_tRNA_synth"/>
    <property type="match status" value="1"/>
</dbReference>
<accession>A0A1F4W1T4</accession>
<keyword evidence="5 8" id="KW-0436">Ligase</keyword>
<sequence>MTKLNTQPYKGARDIYPEEMRLQNYIFDTWKRVCNRYCFEQYSFPVLENFEVFSAKSGQEIVNEQLFSFEDKGGRKVALRPELTPSTVRMIAEKFNILPQPIKWFMIGDNWRYEKPQKGRGREFYQLEVNIFGIDEVTADFEILSVATDILKEFGANETMFEIRFSDRRLVNLLLNDVLKLDFETATEVRRIMDKRAKMSESDFVSILTEMGLSPEYGEAVEKFLGSSLETLPDVIDLDVLKTNKGYENIMNLSLLLGKSGLLKYCRFDPSIIRGFEYSDGLVYEIYDKNVENSRSLFGGERFDGLITIFGNYKLGATGFAMGDITLAEFLKGWKLIPNFDDALDYFVTLWPGTDSRYLEKSLEVASKLRQDGKKVFTWLQSDTKIDKQLKYADKKNAKFAIIIGDAEIKSNKMIIKDMRSGQQKELEM</sequence>
<dbReference type="InterPro" id="IPR004154">
    <property type="entry name" value="Anticodon-bd"/>
</dbReference>
<dbReference type="InterPro" id="IPR004516">
    <property type="entry name" value="HisRS/HisZ"/>
</dbReference>
<name>A0A1F4W1T4_UNCKA</name>
<gene>
    <name evidence="5" type="primary">hisS</name>
    <name evidence="8" type="ORF">A2264_01415</name>
</gene>
<feature type="binding site" evidence="6">
    <location>
        <position position="126"/>
    </location>
    <ligand>
        <name>L-histidine</name>
        <dbReference type="ChEBI" id="CHEBI:57595"/>
    </ligand>
</feature>
<keyword evidence="3 5" id="KW-0030">Aminoacyl-tRNA synthetase</keyword>
<evidence type="ECO:0000256" key="3">
    <source>
        <dbReference type="ARBA" id="ARBA00023146"/>
    </source>
</evidence>
<comment type="catalytic activity">
    <reaction evidence="4 5">
        <text>tRNA(His) + L-histidine + ATP = L-histidyl-tRNA(His) + AMP + diphosphate + H(+)</text>
        <dbReference type="Rhea" id="RHEA:17313"/>
        <dbReference type="Rhea" id="RHEA-COMP:9665"/>
        <dbReference type="Rhea" id="RHEA-COMP:9689"/>
        <dbReference type="ChEBI" id="CHEBI:15378"/>
        <dbReference type="ChEBI" id="CHEBI:30616"/>
        <dbReference type="ChEBI" id="CHEBI:33019"/>
        <dbReference type="ChEBI" id="CHEBI:57595"/>
        <dbReference type="ChEBI" id="CHEBI:78442"/>
        <dbReference type="ChEBI" id="CHEBI:78527"/>
        <dbReference type="ChEBI" id="CHEBI:456215"/>
        <dbReference type="EC" id="6.1.1.21"/>
    </reaction>
</comment>
<dbReference type="AlphaFoldDB" id="A0A1F4W1T4"/>
<evidence type="ECO:0000256" key="6">
    <source>
        <dbReference type="PIRSR" id="PIRSR001549-1"/>
    </source>
</evidence>
<dbReference type="GO" id="GO:0005524">
    <property type="term" value="F:ATP binding"/>
    <property type="evidence" value="ECO:0007669"/>
    <property type="project" value="UniProtKB-UniRule"/>
</dbReference>
<feature type="binding site" evidence="6">
    <location>
        <position position="274"/>
    </location>
    <ligand>
        <name>L-histidine</name>
        <dbReference type="ChEBI" id="CHEBI:57595"/>
    </ligand>
</feature>
<dbReference type="Proteomes" id="UP000176614">
    <property type="component" value="Unassembled WGS sequence"/>
</dbReference>
<dbReference type="EC" id="6.1.1.21" evidence="5"/>
<comment type="caution">
    <text evidence="8">The sequence shown here is derived from an EMBL/GenBank/DDBJ whole genome shotgun (WGS) entry which is preliminary data.</text>
</comment>
<evidence type="ECO:0000256" key="1">
    <source>
        <dbReference type="ARBA" id="ARBA00008226"/>
    </source>
</evidence>
<feature type="binding site" evidence="6">
    <location>
        <position position="112"/>
    </location>
    <ligand>
        <name>L-histidine</name>
        <dbReference type="ChEBI" id="CHEBI:57595"/>
    </ligand>
</feature>
<dbReference type="Pfam" id="PF03129">
    <property type="entry name" value="HGTP_anticodon"/>
    <property type="match status" value="1"/>
</dbReference>
<keyword evidence="5" id="KW-0963">Cytoplasm</keyword>
<keyword evidence="2 5" id="KW-0547">Nucleotide-binding</keyword>
<comment type="subunit">
    <text evidence="5">Homodimer.</text>
</comment>
<feature type="domain" description="Aminoacyl-transfer RNA synthetases class-II family profile" evidence="7">
    <location>
        <begin position="11"/>
        <end position="338"/>
    </location>
</feature>